<dbReference type="EMBL" id="CP063356">
    <property type="protein sequence ID" value="QOY38396.1"/>
    <property type="molecule type" value="Genomic_DNA"/>
</dbReference>
<evidence type="ECO:0000313" key="4">
    <source>
        <dbReference type="Proteomes" id="UP000180175"/>
    </source>
</evidence>
<feature type="domain" description="DUF2383" evidence="1">
    <location>
        <begin position="5"/>
        <end position="110"/>
    </location>
</feature>
<dbReference type="EMBL" id="LQXD01000152">
    <property type="protein sequence ID" value="OIJ09530.1"/>
    <property type="molecule type" value="Genomic_DNA"/>
</dbReference>
<reference evidence="3 4" key="3">
    <citation type="journal article" date="2019" name="Int. J. Syst. Evol. Microbiol.">
        <title>Anaerobacillus isosaccharinicus sp. nov., an alkaliphilic bacterium which degrades isosaccharinic acid.</title>
        <authorList>
            <person name="Bassil N.M."/>
            <person name="Lloyd J.R."/>
        </authorList>
    </citation>
    <scope>NUCLEOTIDE SEQUENCE [LARGE SCALE GENOMIC DNA]</scope>
    <source>
        <strain evidence="3 4">NB2006</strain>
    </source>
</reference>
<protein>
    <submittedName>
        <fullName evidence="3">Ferritin-like domain-containing protein</fullName>
    </submittedName>
    <submittedName>
        <fullName evidence="2">Rubrerythrin family protein</fullName>
    </submittedName>
</protein>
<dbReference type="InterPro" id="IPR019052">
    <property type="entry name" value="DUF2383"/>
</dbReference>
<organism evidence="2 4">
    <name type="scientific">Anaerobacillus isosaccharinicus</name>
    <dbReference type="NCBI Taxonomy" id="1532552"/>
    <lineage>
        <taxon>Bacteria</taxon>
        <taxon>Bacillati</taxon>
        <taxon>Bacillota</taxon>
        <taxon>Bacilli</taxon>
        <taxon>Bacillales</taxon>
        <taxon>Bacillaceae</taxon>
        <taxon>Anaerobacillus</taxon>
    </lineage>
</organism>
<dbReference type="RefSeq" id="WP_071318270.1">
    <property type="nucleotide sequence ID" value="NZ_CP063356.2"/>
</dbReference>
<evidence type="ECO:0000259" key="1">
    <source>
        <dbReference type="Pfam" id="PF09537"/>
    </source>
</evidence>
<gene>
    <name evidence="3" type="ORF">AWH56_013185</name>
    <name evidence="2" type="ORF">AWH56_17530</name>
</gene>
<dbReference type="KEGG" id="aia:AWH56_013185"/>
<dbReference type="Proteomes" id="UP000180175">
    <property type="component" value="Chromosome"/>
</dbReference>
<reference evidence="3" key="4">
    <citation type="submission" date="2020-10" db="EMBL/GenBank/DDBJ databases">
        <authorList>
            <person name="Bassil N.M."/>
            <person name="Lloyd J.R."/>
        </authorList>
    </citation>
    <scope>NUCLEOTIDE SEQUENCE</scope>
    <source>
        <strain evidence="3">NB2006</strain>
    </source>
</reference>
<dbReference type="Gene3D" id="1.20.1260.10">
    <property type="match status" value="1"/>
</dbReference>
<dbReference type="AlphaFoldDB" id="A0A1S2LBB6"/>
<dbReference type="SUPFAM" id="SSF47240">
    <property type="entry name" value="Ferritin-like"/>
    <property type="match status" value="1"/>
</dbReference>
<dbReference type="CDD" id="cd00657">
    <property type="entry name" value="Ferritin_like"/>
    <property type="match status" value="1"/>
</dbReference>
<evidence type="ECO:0000313" key="3">
    <source>
        <dbReference type="EMBL" id="QOY38396.1"/>
    </source>
</evidence>
<evidence type="ECO:0000313" key="2">
    <source>
        <dbReference type="EMBL" id="OIJ09530.1"/>
    </source>
</evidence>
<dbReference type="InterPro" id="IPR012347">
    <property type="entry name" value="Ferritin-like"/>
</dbReference>
<dbReference type="InterPro" id="IPR009078">
    <property type="entry name" value="Ferritin-like_SF"/>
</dbReference>
<dbReference type="OrthoDB" id="1706687at2"/>
<keyword evidence="4" id="KW-1185">Reference proteome</keyword>
<proteinExistence type="predicted"/>
<reference evidence="3 4" key="2">
    <citation type="journal article" date="2017" name="Genome Announc.">
        <title>Draft Genome Sequences of Four Alkaliphilic Bacteria Belonging to the Anaerobacillus Genus.</title>
        <authorList>
            <person name="Bassil N.M."/>
            <person name="Lloyd J.R."/>
        </authorList>
    </citation>
    <scope>NUCLEOTIDE SEQUENCE [LARGE SCALE GENOMIC DNA]</scope>
    <source>
        <strain evidence="3 4">NB2006</strain>
    </source>
</reference>
<sequence>MAETIVKELNEFLKGQYMGIHSYEHYIQKLQDPDIKREFQKIQQEHKQHAMLVAERIQNLGGTPVDDEGILGSMQGFLSQLNLPDTTEGLIQGALKGESIGIKMSEEIVKGDLDGESRQLIEEILDDDRQHTSFLTSLLQ</sequence>
<reference evidence="2 4" key="1">
    <citation type="submission" date="2016-10" db="EMBL/GenBank/DDBJ databases">
        <title>Draft genome sequences of four alkaliphilic bacteria belonging to the Anaerobacillus genus.</title>
        <authorList>
            <person name="Bassil N.M."/>
            <person name="Lloyd J.R."/>
        </authorList>
    </citation>
    <scope>NUCLEOTIDE SEQUENCE [LARGE SCALE GENOMIC DNA]</scope>
    <source>
        <strain evidence="2 4">NB2006</strain>
    </source>
</reference>
<dbReference type="Pfam" id="PF09537">
    <property type="entry name" value="DUF2383"/>
    <property type="match status" value="1"/>
</dbReference>
<name>A0A1S2LBB6_9BACI</name>
<accession>A0A1S2LBB6</accession>